<proteinExistence type="predicted"/>
<gene>
    <name evidence="1" type="ORF">PXEA_LOCUS15391</name>
</gene>
<keyword evidence="2" id="KW-1185">Reference proteome</keyword>
<reference evidence="1" key="1">
    <citation type="submission" date="2018-11" db="EMBL/GenBank/DDBJ databases">
        <authorList>
            <consortium name="Pathogen Informatics"/>
        </authorList>
    </citation>
    <scope>NUCLEOTIDE SEQUENCE</scope>
</reference>
<dbReference type="EMBL" id="CAAALY010053932">
    <property type="protein sequence ID" value="VEL21951.1"/>
    <property type="molecule type" value="Genomic_DNA"/>
</dbReference>
<sequence>MPSYSPYVLSRRARICDILYRIESHLTSLKSKIHDRMCPIDMYSSKELFAIPDLFCPEVCLRKLEASELDIFMTLVDLRLALPSGWFEVSVCASLNFLVCLRRMA</sequence>
<protein>
    <submittedName>
        <fullName evidence="1">Uncharacterized protein</fullName>
    </submittedName>
</protein>
<evidence type="ECO:0000313" key="2">
    <source>
        <dbReference type="Proteomes" id="UP000784294"/>
    </source>
</evidence>
<dbReference type="AlphaFoldDB" id="A0A448WWH4"/>
<accession>A0A448WWH4</accession>
<name>A0A448WWH4_9PLAT</name>
<evidence type="ECO:0000313" key="1">
    <source>
        <dbReference type="EMBL" id="VEL21951.1"/>
    </source>
</evidence>
<organism evidence="1 2">
    <name type="scientific">Protopolystoma xenopodis</name>
    <dbReference type="NCBI Taxonomy" id="117903"/>
    <lineage>
        <taxon>Eukaryota</taxon>
        <taxon>Metazoa</taxon>
        <taxon>Spiralia</taxon>
        <taxon>Lophotrochozoa</taxon>
        <taxon>Platyhelminthes</taxon>
        <taxon>Monogenea</taxon>
        <taxon>Polyopisthocotylea</taxon>
        <taxon>Polystomatidea</taxon>
        <taxon>Polystomatidae</taxon>
        <taxon>Protopolystoma</taxon>
    </lineage>
</organism>
<comment type="caution">
    <text evidence="1">The sequence shown here is derived from an EMBL/GenBank/DDBJ whole genome shotgun (WGS) entry which is preliminary data.</text>
</comment>
<dbReference type="Proteomes" id="UP000784294">
    <property type="component" value="Unassembled WGS sequence"/>
</dbReference>